<geneLocation type="plasmid" evidence="1 2">
    <name>AZOBR_p1</name>
</geneLocation>
<organism evidence="1 2">
    <name type="scientific">Azospirillum baldaniorum</name>
    <dbReference type="NCBI Taxonomy" id="1064539"/>
    <lineage>
        <taxon>Bacteria</taxon>
        <taxon>Pseudomonadati</taxon>
        <taxon>Pseudomonadota</taxon>
        <taxon>Alphaproteobacteria</taxon>
        <taxon>Rhodospirillales</taxon>
        <taxon>Azospirillaceae</taxon>
        <taxon>Azospirillum</taxon>
    </lineage>
</organism>
<reference evidence="1 2" key="1">
    <citation type="journal article" date="2011" name="PLoS Genet.">
        <title>Azospirillum genomes reveal transition of bacteria from aquatic to terrestrial environments.</title>
        <authorList>
            <person name="Wisniewski-Dye F."/>
            <person name="Borziak K."/>
            <person name="Khalsa-Moyers G."/>
            <person name="Alexandre G."/>
            <person name="Sukharnikov L.O."/>
            <person name="Wuichet K."/>
            <person name="Hurst G.B."/>
            <person name="McDonald W.H."/>
            <person name="Robertson J.S."/>
            <person name="Barbe V."/>
            <person name="Calteau A."/>
            <person name="Rouy Z."/>
            <person name="Mangenot S."/>
            <person name="Prigent-Combaret C."/>
            <person name="Normand P."/>
            <person name="Boyer M."/>
            <person name="Siguier P."/>
            <person name="Dessaux Y."/>
            <person name="Elmerich C."/>
            <person name="Condemine G."/>
            <person name="Krishnen G."/>
            <person name="Kennedy I."/>
            <person name="Paterson A.H."/>
            <person name="Gonzalez V."/>
            <person name="Mavingui P."/>
            <person name="Zhulin I.B."/>
        </authorList>
    </citation>
    <scope>NUCLEOTIDE SEQUENCE [LARGE SCALE GENOMIC DNA]</scope>
    <source>
        <strain evidence="1 2">Sp245</strain>
    </source>
</reference>
<protein>
    <submittedName>
        <fullName evidence="1">Uncharacterized protein</fullName>
    </submittedName>
</protein>
<keyword evidence="2" id="KW-1185">Reference proteome</keyword>
<dbReference type="Proteomes" id="UP000007319">
    <property type="component" value="Plasmid AZOBR_p1"/>
</dbReference>
<sequence>MMVSNRWEALSGALFVETNMLWYTQYHTRASCRADPKKRNAFNALIIIHSASETVC</sequence>
<dbReference type="AlphaFoldDB" id="A0A9P1NNY0"/>
<dbReference type="KEGG" id="abs:AZOBR_p170018"/>
<keyword evidence="1" id="KW-0614">Plasmid</keyword>
<proteinExistence type="predicted"/>
<evidence type="ECO:0000313" key="2">
    <source>
        <dbReference type="Proteomes" id="UP000007319"/>
    </source>
</evidence>
<gene>
    <name evidence="1" type="ORF">AZOBR_p170018</name>
</gene>
<name>A0A9P1NNY0_9PROT</name>
<dbReference type="EMBL" id="HE577328">
    <property type="protein sequence ID" value="CCD00262.1"/>
    <property type="molecule type" value="Genomic_DNA"/>
</dbReference>
<accession>A0A9P1NNY0</accession>
<evidence type="ECO:0000313" key="1">
    <source>
        <dbReference type="EMBL" id="CCD00262.1"/>
    </source>
</evidence>